<comment type="caution">
    <text evidence="2">The sequence shown here is derived from an EMBL/GenBank/DDBJ whole genome shotgun (WGS) entry which is preliminary data.</text>
</comment>
<keyword evidence="3" id="KW-1185">Reference proteome</keyword>
<name>A0AA41Q4E4_9ACTN</name>
<proteinExistence type="predicted"/>
<dbReference type="Pfam" id="PF08241">
    <property type="entry name" value="Methyltransf_11"/>
    <property type="match status" value="1"/>
</dbReference>
<sequence>MGAEPGFQVGADAPRRYEEHVAAIMAPFVAAAVEAAGLARGSAVLDLACGTGFVARAAAAAVGPDGHVAGVDVNPGMLAVAAGFAGAGPDAAEVRWQQAAAEKLPYEDDEFDAVVAQQGAQFFADLEAALGEVKRVLRPGGRVVLTVWATLDRSPFFLAQRLAIEAVAGSVVAESFDAAFACSARQLTAALRSAGFAGVSSREVSAEVALPPLAAFAPGQLAALPWGPAVAGKGPDAVAAYTETLTDLLCMHVSPDGRTVLPFTSILVAATA</sequence>
<dbReference type="CDD" id="cd02440">
    <property type="entry name" value="AdoMet_MTases"/>
    <property type="match status" value="1"/>
</dbReference>
<evidence type="ECO:0000313" key="3">
    <source>
        <dbReference type="Proteomes" id="UP001165378"/>
    </source>
</evidence>
<evidence type="ECO:0000313" key="2">
    <source>
        <dbReference type="EMBL" id="MCF2530496.1"/>
    </source>
</evidence>
<feature type="domain" description="Methyltransferase type 11" evidence="1">
    <location>
        <begin position="45"/>
        <end position="145"/>
    </location>
</feature>
<accession>A0AA41Q4E4</accession>
<keyword evidence="2" id="KW-0489">Methyltransferase</keyword>
<dbReference type="GO" id="GO:0008757">
    <property type="term" value="F:S-adenosylmethionine-dependent methyltransferase activity"/>
    <property type="evidence" value="ECO:0007669"/>
    <property type="project" value="InterPro"/>
</dbReference>
<organism evidence="2 3">
    <name type="scientific">Yinghuangia soli</name>
    <dbReference type="NCBI Taxonomy" id="2908204"/>
    <lineage>
        <taxon>Bacteria</taxon>
        <taxon>Bacillati</taxon>
        <taxon>Actinomycetota</taxon>
        <taxon>Actinomycetes</taxon>
        <taxon>Kitasatosporales</taxon>
        <taxon>Streptomycetaceae</taxon>
        <taxon>Yinghuangia</taxon>
    </lineage>
</organism>
<dbReference type="InterPro" id="IPR029063">
    <property type="entry name" value="SAM-dependent_MTases_sf"/>
</dbReference>
<dbReference type="PANTHER" id="PTHR43591:SF24">
    <property type="entry name" value="2-METHOXY-6-POLYPRENYL-1,4-BENZOQUINOL METHYLASE, MITOCHONDRIAL"/>
    <property type="match status" value="1"/>
</dbReference>
<gene>
    <name evidence="2" type="ORF">LZ495_25205</name>
</gene>
<dbReference type="AlphaFoldDB" id="A0AA41Q4E4"/>
<dbReference type="InterPro" id="IPR013216">
    <property type="entry name" value="Methyltransf_11"/>
</dbReference>
<protein>
    <submittedName>
        <fullName evidence="2">Methyltransferase domain-containing protein</fullName>
    </submittedName>
</protein>
<dbReference type="EMBL" id="JAKFHA010000016">
    <property type="protein sequence ID" value="MCF2530496.1"/>
    <property type="molecule type" value="Genomic_DNA"/>
</dbReference>
<evidence type="ECO:0000259" key="1">
    <source>
        <dbReference type="Pfam" id="PF08241"/>
    </source>
</evidence>
<reference evidence="2" key="1">
    <citation type="submission" date="2022-01" db="EMBL/GenBank/DDBJ databases">
        <title>Genome-Based Taxonomic Classification of the Phylum Actinobacteria.</title>
        <authorList>
            <person name="Gao Y."/>
        </authorList>
    </citation>
    <scope>NUCLEOTIDE SEQUENCE</scope>
    <source>
        <strain evidence="2">KLBMP 8922</strain>
    </source>
</reference>
<dbReference type="Proteomes" id="UP001165378">
    <property type="component" value="Unassembled WGS sequence"/>
</dbReference>
<keyword evidence="2" id="KW-0808">Transferase</keyword>
<dbReference type="PANTHER" id="PTHR43591">
    <property type="entry name" value="METHYLTRANSFERASE"/>
    <property type="match status" value="1"/>
</dbReference>
<dbReference type="GO" id="GO:0032259">
    <property type="term" value="P:methylation"/>
    <property type="evidence" value="ECO:0007669"/>
    <property type="project" value="UniProtKB-KW"/>
</dbReference>
<dbReference type="Gene3D" id="3.40.50.150">
    <property type="entry name" value="Vaccinia Virus protein VP39"/>
    <property type="match status" value="1"/>
</dbReference>
<dbReference type="SUPFAM" id="SSF53335">
    <property type="entry name" value="S-adenosyl-L-methionine-dependent methyltransferases"/>
    <property type="match status" value="1"/>
</dbReference>
<dbReference type="RefSeq" id="WP_235055155.1">
    <property type="nucleotide sequence ID" value="NZ_JAKFHA010000016.1"/>
</dbReference>